<protein>
    <submittedName>
        <fullName evidence="1">OLC1v1037295C1</fullName>
    </submittedName>
</protein>
<sequence length="224" mass="25553">MILRATLSNTKKFFQKSVENFKSFLSGGYQRLPKSSPCHSFPCGGGAGGAGGGSIHDHHHQVKYSRTYEELGKFKTECLNDQQANKLGSRTASKKKDAFKAAEIHQADQSKENQRKKKIVYEGKRFYQDYARPTNRMLKEKEKSTYLVAKKLKDLEMLDNGNVEHVLDIEEVLHYYSRLTLPAYVDIVDQFFTDMYSELLNGQSSTVTSKLKSSSRPMLQRFGF</sequence>
<evidence type="ECO:0000313" key="1">
    <source>
        <dbReference type="EMBL" id="CAI9100322.1"/>
    </source>
</evidence>
<dbReference type="AlphaFoldDB" id="A0AAV1D0K0"/>
<proteinExistence type="predicted"/>
<dbReference type="PANTHER" id="PTHR35461:SF3">
    <property type="entry name" value="OVATE DOMAIN-CONTAINING PROTEIN"/>
    <property type="match status" value="1"/>
</dbReference>
<evidence type="ECO:0000313" key="2">
    <source>
        <dbReference type="Proteomes" id="UP001161247"/>
    </source>
</evidence>
<dbReference type="Proteomes" id="UP001161247">
    <property type="component" value="Chromosome 3"/>
</dbReference>
<name>A0AAV1D0K0_OLDCO</name>
<dbReference type="EMBL" id="OX459120">
    <property type="protein sequence ID" value="CAI9100322.1"/>
    <property type="molecule type" value="Genomic_DNA"/>
</dbReference>
<dbReference type="PANTHER" id="PTHR35461">
    <property type="entry name" value="BNAANNG14610D PROTEIN"/>
    <property type="match status" value="1"/>
</dbReference>
<accession>A0AAV1D0K0</accession>
<organism evidence="1 2">
    <name type="scientific">Oldenlandia corymbosa var. corymbosa</name>
    <dbReference type="NCBI Taxonomy" id="529605"/>
    <lineage>
        <taxon>Eukaryota</taxon>
        <taxon>Viridiplantae</taxon>
        <taxon>Streptophyta</taxon>
        <taxon>Embryophyta</taxon>
        <taxon>Tracheophyta</taxon>
        <taxon>Spermatophyta</taxon>
        <taxon>Magnoliopsida</taxon>
        <taxon>eudicotyledons</taxon>
        <taxon>Gunneridae</taxon>
        <taxon>Pentapetalae</taxon>
        <taxon>asterids</taxon>
        <taxon>lamiids</taxon>
        <taxon>Gentianales</taxon>
        <taxon>Rubiaceae</taxon>
        <taxon>Rubioideae</taxon>
        <taxon>Spermacoceae</taxon>
        <taxon>Hedyotis-Oldenlandia complex</taxon>
        <taxon>Oldenlandia</taxon>
    </lineage>
</organism>
<keyword evidence="2" id="KW-1185">Reference proteome</keyword>
<reference evidence="1" key="1">
    <citation type="submission" date="2023-03" db="EMBL/GenBank/DDBJ databases">
        <authorList>
            <person name="Julca I."/>
        </authorList>
    </citation>
    <scope>NUCLEOTIDE SEQUENCE</scope>
</reference>
<gene>
    <name evidence="1" type="ORF">OLC1_LOCUS10182</name>
</gene>